<evidence type="ECO:0000256" key="12">
    <source>
        <dbReference type="ARBA" id="ARBA00023136"/>
    </source>
</evidence>
<evidence type="ECO:0000256" key="11">
    <source>
        <dbReference type="ARBA" id="ARBA00023098"/>
    </source>
</evidence>
<evidence type="ECO:0000256" key="9">
    <source>
        <dbReference type="ARBA" id="ARBA00022824"/>
    </source>
</evidence>
<keyword evidence="11" id="KW-0443">Lipid metabolism</keyword>
<comment type="pathway">
    <text evidence="3">Lipid metabolism.</text>
</comment>
<dbReference type="PANTHER" id="PTHR12317">
    <property type="entry name" value="DIACYLGLYCEROL O-ACYLTRANSFERASE"/>
    <property type="match status" value="1"/>
</dbReference>
<proteinExistence type="inferred from homology"/>
<dbReference type="InterPro" id="IPR007130">
    <property type="entry name" value="DAGAT"/>
</dbReference>
<dbReference type="CDD" id="cd07987">
    <property type="entry name" value="LPLAT_MGAT-like"/>
    <property type="match status" value="1"/>
</dbReference>
<protein>
    <recommendedName>
        <fullName evidence="14">Acyltransferase</fullName>
        <ecNumber evidence="14">2.3.1.-</ecNumber>
    </recommendedName>
</protein>
<accession>A0A0G4HIA4</accession>
<keyword evidence="8" id="KW-0319">Glycerol metabolism</keyword>
<evidence type="ECO:0000256" key="10">
    <source>
        <dbReference type="ARBA" id="ARBA00022989"/>
    </source>
</evidence>
<dbReference type="EC" id="2.3.1.-" evidence="14"/>
<feature type="region of interest" description="Disordered" evidence="15">
    <location>
        <begin position="354"/>
        <end position="393"/>
    </location>
</feature>
<evidence type="ECO:0000256" key="15">
    <source>
        <dbReference type="SAM" id="MobiDB-lite"/>
    </source>
</evidence>
<organism evidence="16">
    <name type="scientific">Chromera velia CCMP2878</name>
    <dbReference type="NCBI Taxonomy" id="1169474"/>
    <lineage>
        <taxon>Eukaryota</taxon>
        <taxon>Sar</taxon>
        <taxon>Alveolata</taxon>
        <taxon>Colpodellida</taxon>
        <taxon>Chromeraceae</taxon>
        <taxon>Chromera</taxon>
    </lineage>
</organism>
<reference evidence="16" key="1">
    <citation type="submission" date="2014-11" db="EMBL/GenBank/DDBJ databases">
        <authorList>
            <person name="Otto D Thomas"/>
            <person name="Naeem Raeece"/>
        </authorList>
    </citation>
    <scope>NUCLEOTIDE SEQUENCE</scope>
</reference>
<sequence>MAGTGAEDKVTGKELSEKRPWRALSTLLASGVVAIVTWFPLAALIFTVLLAWSPVSRKFRLLRVRGVPSGRVALLAYLGWLFLDRSTPANGGRPVQWLRSQAMMTWFRKFFPCTLVKAFNGPLDSTRRFVVACHPHGVMGIGVWAHFMLEGGALPGIDYRVLTLSENFRIPFWRDWLLSLGFVDCSRSSVSRLLKGGTSVVVVVGGAREALDARPGTNDLTLSSRFGFVRIAMESGASLIPVFSFGETDTFTQLLPNPPGSRLRALQEKLLSIYGYSVPIVMGSRGLPRRTPILTVVGEPVEVPHVPEGPSPEQLKAAHAKYVSALKALYEAHAASFYHPNPVPELRIVDEDRGEGEGANFDSVEVDRDWAHPGGGPGAKQREGGPAVTAARL</sequence>
<evidence type="ECO:0000256" key="3">
    <source>
        <dbReference type="ARBA" id="ARBA00005189"/>
    </source>
</evidence>
<comment type="pathway">
    <text evidence="2">Glycerolipid metabolism; triacylglycerol biosynthesis.</text>
</comment>
<keyword evidence="10 14" id="KW-1133">Transmembrane helix</keyword>
<dbReference type="PANTHER" id="PTHR12317:SF0">
    <property type="entry name" value="ACYLTRANSFERASE"/>
    <property type="match status" value="1"/>
</dbReference>
<dbReference type="GO" id="GO:0019432">
    <property type="term" value="P:triglyceride biosynthetic process"/>
    <property type="evidence" value="ECO:0007669"/>
    <property type="project" value="TreeGrafter"/>
</dbReference>
<evidence type="ECO:0000256" key="5">
    <source>
        <dbReference type="ARBA" id="ARBA00022516"/>
    </source>
</evidence>
<dbReference type="EMBL" id="CDMZ01002757">
    <property type="protein sequence ID" value="CEM43766.1"/>
    <property type="molecule type" value="Genomic_DNA"/>
</dbReference>
<keyword evidence="13" id="KW-0012">Acyltransferase</keyword>
<dbReference type="GO" id="GO:0006071">
    <property type="term" value="P:glycerol metabolic process"/>
    <property type="evidence" value="ECO:0007669"/>
    <property type="project" value="UniProtKB-KW"/>
</dbReference>
<dbReference type="AlphaFoldDB" id="A0A0G4HIA4"/>
<dbReference type="PhylomeDB" id="A0A0G4HIA4"/>
<evidence type="ECO:0000256" key="13">
    <source>
        <dbReference type="ARBA" id="ARBA00023315"/>
    </source>
</evidence>
<dbReference type="Pfam" id="PF03982">
    <property type="entry name" value="DAGAT"/>
    <property type="match status" value="1"/>
</dbReference>
<feature type="transmembrane region" description="Helical" evidence="14">
    <location>
        <begin position="27"/>
        <end position="52"/>
    </location>
</feature>
<keyword evidence="12 14" id="KW-0472">Membrane</keyword>
<evidence type="ECO:0000256" key="8">
    <source>
        <dbReference type="ARBA" id="ARBA00022798"/>
    </source>
</evidence>
<evidence type="ECO:0000256" key="7">
    <source>
        <dbReference type="ARBA" id="ARBA00022692"/>
    </source>
</evidence>
<dbReference type="GO" id="GO:0005789">
    <property type="term" value="C:endoplasmic reticulum membrane"/>
    <property type="evidence" value="ECO:0007669"/>
    <property type="project" value="UniProtKB-SubCell"/>
</dbReference>
<evidence type="ECO:0000256" key="6">
    <source>
        <dbReference type="ARBA" id="ARBA00022679"/>
    </source>
</evidence>
<comment type="similarity">
    <text evidence="4 14">Belongs to the diacylglycerol acyltransferase family.</text>
</comment>
<name>A0A0G4HIA4_9ALVE</name>
<keyword evidence="6 14" id="KW-0808">Transferase</keyword>
<comment type="subcellular location">
    <subcellularLocation>
        <location evidence="1 14">Endoplasmic reticulum membrane</location>
        <topology evidence="1 14">Multi-pass membrane protein</topology>
    </subcellularLocation>
</comment>
<keyword evidence="9 14" id="KW-0256">Endoplasmic reticulum</keyword>
<gene>
    <name evidence="16" type="ORF">Cvel_6932</name>
</gene>
<comment type="caution">
    <text evidence="14">Lacks conserved residue(s) required for the propagation of feature annotation.</text>
</comment>
<dbReference type="VEuPathDB" id="CryptoDB:Cvel_6932"/>
<evidence type="ECO:0000256" key="1">
    <source>
        <dbReference type="ARBA" id="ARBA00004477"/>
    </source>
</evidence>
<evidence type="ECO:0000256" key="14">
    <source>
        <dbReference type="RuleBase" id="RU367023"/>
    </source>
</evidence>
<keyword evidence="7 14" id="KW-0812">Transmembrane</keyword>
<evidence type="ECO:0000256" key="4">
    <source>
        <dbReference type="ARBA" id="ARBA00005420"/>
    </source>
</evidence>
<keyword evidence="5" id="KW-0444">Lipid biosynthesis</keyword>
<evidence type="ECO:0000256" key="2">
    <source>
        <dbReference type="ARBA" id="ARBA00004771"/>
    </source>
</evidence>
<evidence type="ECO:0000313" key="16">
    <source>
        <dbReference type="EMBL" id="CEM43766.1"/>
    </source>
</evidence>
<dbReference type="GO" id="GO:0004144">
    <property type="term" value="F:diacylglycerol O-acyltransferase activity"/>
    <property type="evidence" value="ECO:0007669"/>
    <property type="project" value="TreeGrafter"/>
</dbReference>